<feature type="region of interest" description="Disordered" evidence="1">
    <location>
        <begin position="1"/>
        <end position="86"/>
    </location>
</feature>
<evidence type="ECO:0000313" key="2">
    <source>
        <dbReference type="EMBL" id="KAK0460492.1"/>
    </source>
</evidence>
<protein>
    <submittedName>
        <fullName evidence="2">Uncharacterized protein</fullName>
    </submittedName>
</protein>
<organism evidence="2 3">
    <name type="scientific">Armillaria tabescens</name>
    <name type="common">Ringless honey mushroom</name>
    <name type="synonym">Agaricus tabescens</name>
    <dbReference type="NCBI Taxonomy" id="1929756"/>
    <lineage>
        <taxon>Eukaryota</taxon>
        <taxon>Fungi</taxon>
        <taxon>Dikarya</taxon>
        <taxon>Basidiomycota</taxon>
        <taxon>Agaricomycotina</taxon>
        <taxon>Agaricomycetes</taxon>
        <taxon>Agaricomycetidae</taxon>
        <taxon>Agaricales</taxon>
        <taxon>Marasmiineae</taxon>
        <taxon>Physalacriaceae</taxon>
        <taxon>Desarmillaria</taxon>
    </lineage>
</organism>
<feature type="compositionally biased region" description="Basic and acidic residues" evidence="1">
    <location>
        <begin position="47"/>
        <end position="59"/>
    </location>
</feature>
<evidence type="ECO:0000313" key="3">
    <source>
        <dbReference type="Proteomes" id="UP001175211"/>
    </source>
</evidence>
<dbReference type="RefSeq" id="XP_060332531.1">
    <property type="nucleotide sequence ID" value="XM_060469477.1"/>
</dbReference>
<keyword evidence="3" id="KW-1185">Reference proteome</keyword>
<comment type="caution">
    <text evidence="2">The sequence shown here is derived from an EMBL/GenBank/DDBJ whole genome shotgun (WGS) entry which is preliminary data.</text>
</comment>
<feature type="compositionally biased region" description="Polar residues" evidence="1">
    <location>
        <begin position="1"/>
        <end position="19"/>
    </location>
</feature>
<reference evidence="2" key="1">
    <citation type="submission" date="2023-06" db="EMBL/GenBank/DDBJ databases">
        <authorList>
            <consortium name="Lawrence Berkeley National Laboratory"/>
            <person name="Ahrendt S."/>
            <person name="Sahu N."/>
            <person name="Indic B."/>
            <person name="Wong-Bajracharya J."/>
            <person name="Merenyi Z."/>
            <person name="Ke H.-M."/>
            <person name="Monk M."/>
            <person name="Kocsube S."/>
            <person name="Drula E."/>
            <person name="Lipzen A."/>
            <person name="Balint B."/>
            <person name="Henrissat B."/>
            <person name="Andreopoulos B."/>
            <person name="Martin F.M."/>
            <person name="Harder C.B."/>
            <person name="Rigling D."/>
            <person name="Ford K.L."/>
            <person name="Foster G.D."/>
            <person name="Pangilinan J."/>
            <person name="Papanicolaou A."/>
            <person name="Barry K."/>
            <person name="LaButti K."/>
            <person name="Viragh M."/>
            <person name="Koriabine M."/>
            <person name="Yan M."/>
            <person name="Riley R."/>
            <person name="Champramary S."/>
            <person name="Plett K.L."/>
            <person name="Tsai I.J."/>
            <person name="Slot J."/>
            <person name="Sipos G."/>
            <person name="Plett J."/>
            <person name="Nagy L.G."/>
            <person name="Grigoriev I.V."/>
        </authorList>
    </citation>
    <scope>NUCLEOTIDE SEQUENCE</scope>
    <source>
        <strain evidence="2">CCBAS 213</strain>
    </source>
</reference>
<sequence>MPAIANTTNKKTKQSQPDKQLQHEKHSGDNIPKSTPHSKRIHVAGGEPEKDNASDKTVSEDENLTNDAPVVPGDNNNTTTTGEETINTPNSQFVAIDVSQMSSAFNSVNLPFFANLLAGKVISVLPCMKEVGVSYGDPDPCVITPVVLAHDLTKNEDKARRILKFAFDAQGHNMQNLFSASPRHFKYLVVNPKNEGHKIVYSKNNKDVTFFIVGKVTYCSLATGEYNKEINIQPLGRQWPCCIAVIAQVLKFNNPVMGTYKDGMMLSSYQKPAEGGKEPTIKKILVDGFHHGPPICAWNEEVPMYARSDAFTLTNYSRLARTDEFEVGSYVLVAFTIGGYCARDDLERVSLNIQFTIGLEDHSPLDVGDVTDAFVQEFGDETPLGIDNVTPMALSSETIEAINVEDIPAGPMM</sequence>
<feature type="compositionally biased region" description="Low complexity" evidence="1">
    <location>
        <begin position="75"/>
        <end position="86"/>
    </location>
</feature>
<dbReference type="Proteomes" id="UP001175211">
    <property type="component" value="Unassembled WGS sequence"/>
</dbReference>
<dbReference type="EMBL" id="JAUEPS010000012">
    <property type="protein sequence ID" value="KAK0460492.1"/>
    <property type="molecule type" value="Genomic_DNA"/>
</dbReference>
<name>A0AA39N7J9_ARMTA</name>
<dbReference type="AlphaFoldDB" id="A0AA39N7J9"/>
<dbReference type="GeneID" id="85353025"/>
<accession>A0AA39N7J9</accession>
<evidence type="ECO:0000256" key="1">
    <source>
        <dbReference type="SAM" id="MobiDB-lite"/>
    </source>
</evidence>
<proteinExistence type="predicted"/>
<gene>
    <name evidence="2" type="ORF">EV420DRAFT_1478270</name>
</gene>